<organism evidence="2 3">
    <name type="scientific">Microbaculum marinum</name>
    <dbReference type="NCBI Taxonomy" id="1764581"/>
    <lineage>
        <taxon>Bacteria</taxon>
        <taxon>Pseudomonadati</taxon>
        <taxon>Pseudomonadota</taxon>
        <taxon>Alphaproteobacteria</taxon>
        <taxon>Hyphomicrobiales</taxon>
        <taxon>Tepidamorphaceae</taxon>
        <taxon>Microbaculum</taxon>
    </lineage>
</organism>
<keyword evidence="3" id="KW-1185">Reference proteome</keyword>
<name>A0AAW9RVS2_9HYPH</name>
<evidence type="ECO:0000256" key="1">
    <source>
        <dbReference type="ARBA" id="ARBA00022679"/>
    </source>
</evidence>
<proteinExistence type="predicted"/>
<dbReference type="PANTHER" id="PTHR10605">
    <property type="entry name" value="HEPARAN SULFATE SULFOTRANSFERASE"/>
    <property type="match status" value="1"/>
</dbReference>
<dbReference type="AlphaFoldDB" id="A0AAW9RVS2"/>
<reference evidence="2 3" key="1">
    <citation type="submission" date="2024-02" db="EMBL/GenBank/DDBJ databases">
        <title>Genome analysis and characterization of Microbaculum marinisediminis sp. nov., isolated from marine sediment.</title>
        <authorList>
            <person name="Du Z.-J."/>
            <person name="Ye Y.-Q."/>
            <person name="Zhang Z.-R."/>
            <person name="Yuan S.-M."/>
            <person name="Zhang X.-Y."/>
        </authorList>
    </citation>
    <scope>NUCLEOTIDE SEQUENCE [LARGE SCALE GENOMIC DNA]</scope>
    <source>
        <strain evidence="2 3">SDUM1044001</strain>
    </source>
</reference>
<dbReference type="Pfam" id="PF13469">
    <property type="entry name" value="Sulfotransfer_3"/>
    <property type="match status" value="1"/>
</dbReference>
<dbReference type="Gene3D" id="3.40.50.300">
    <property type="entry name" value="P-loop containing nucleotide triphosphate hydrolases"/>
    <property type="match status" value="1"/>
</dbReference>
<gene>
    <name evidence="2" type="ORF">V3328_20225</name>
</gene>
<accession>A0AAW9RVS2</accession>
<dbReference type="Proteomes" id="UP001378188">
    <property type="component" value="Unassembled WGS sequence"/>
</dbReference>
<protein>
    <submittedName>
        <fullName evidence="2">Sulfotransferase</fullName>
    </submittedName>
</protein>
<sequence>MTRRSPGPDFICIGQQKAGTAFLHALLQRHAEIWMPPVKELHFFSRHTKPLFTRDDGAGDGEPPNMREIESAITGKLEKNRLDARDKEFLRRAIVLANDKTFANYCSCFEMKGEQISGDVTPAYSVLNRKAIGEIRSLLPDVSIILLIRHPVDRFWSSFNQALRRYDGDSDVLADDSGSLDNVRAFLERPGTVRRSYPSRIYKRWASVFPEDRIRVLPFEVLTGDTASASVTLADFLGVTPRYAGGVDDIDNIKQDDRKIPMSSEAEQFLQAHFSDEVATCKKLFGDLCAHWSE</sequence>
<dbReference type="SUPFAM" id="SSF52540">
    <property type="entry name" value="P-loop containing nucleoside triphosphate hydrolases"/>
    <property type="match status" value="1"/>
</dbReference>
<evidence type="ECO:0000313" key="3">
    <source>
        <dbReference type="Proteomes" id="UP001378188"/>
    </source>
</evidence>
<dbReference type="InterPro" id="IPR037359">
    <property type="entry name" value="NST/OST"/>
</dbReference>
<dbReference type="GO" id="GO:0008146">
    <property type="term" value="F:sulfotransferase activity"/>
    <property type="evidence" value="ECO:0007669"/>
    <property type="project" value="InterPro"/>
</dbReference>
<evidence type="ECO:0000313" key="2">
    <source>
        <dbReference type="EMBL" id="MEJ8573826.1"/>
    </source>
</evidence>
<dbReference type="PANTHER" id="PTHR10605:SF56">
    <property type="entry name" value="BIFUNCTIONAL HEPARAN SULFATE N-DEACETYLASE_N-SULFOTRANSFERASE"/>
    <property type="match status" value="1"/>
</dbReference>
<dbReference type="RefSeq" id="WP_340331531.1">
    <property type="nucleotide sequence ID" value="NZ_JAZHOF010000009.1"/>
</dbReference>
<dbReference type="InterPro" id="IPR027417">
    <property type="entry name" value="P-loop_NTPase"/>
</dbReference>
<comment type="caution">
    <text evidence="2">The sequence shown here is derived from an EMBL/GenBank/DDBJ whole genome shotgun (WGS) entry which is preliminary data.</text>
</comment>
<keyword evidence="1" id="KW-0808">Transferase</keyword>
<dbReference type="EMBL" id="JAZHOF010000009">
    <property type="protein sequence ID" value="MEJ8573826.1"/>
    <property type="molecule type" value="Genomic_DNA"/>
</dbReference>